<evidence type="ECO:0000313" key="3">
    <source>
        <dbReference type="Proteomes" id="UP000694547"/>
    </source>
</evidence>
<dbReference type="PANTHER" id="PTHR23232">
    <property type="entry name" value="KRAB DOMAIN C2H2 ZINC FINGER"/>
    <property type="match status" value="1"/>
</dbReference>
<reference evidence="2 3" key="1">
    <citation type="submission" date="2018-10" db="EMBL/GenBank/DDBJ databases">
        <title>Improved assembly of the deer mouse Peromyscus maniculatus genome.</title>
        <authorList>
            <person name="Lassance J.-M."/>
            <person name="Hoekstra H.E."/>
        </authorList>
    </citation>
    <scope>NUCLEOTIDE SEQUENCE [LARGE SCALE GENOMIC DNA]</scope>
</reference>
<dbReference type="PROSITE" id="PS50805">
    <property type="entry name" value="KRAB"/>
    <property type="match status" value="1"/>
</dbReference>
<keyword evidence="3" id="KW-1185">Reference proteome</keyword>
<accession>A0A8C8U4K2</accession>
<organism evidence="2 3">
    <name type="scientific">Peromyscus maniculatus bairdii</name>
    <name type="common">Prairie deer mouse</name>
    <dbReference type="NCBI Taxonomy" id="230844"/>
    <lineage>
        <taxon>Eukaryota</taxon>
        <taxon>Metazoa</taxon>
        <taxon>Chordata</taxon>
        <taxon>Craniata</taxon>
        <taxon>Vertebrata</taxon>
        <taxon>Euteleostomi</taxon>
        <taxon>Mammalia</taxon>
        <taxon>Eutheria</taxon>
        <taxon>Euarchontoglires</taxon>
        <taxon>Glires</taxon>
        <taxon>Rodentia</taxon>
        <taxon>Myomorpha</taxon>
        <taxon>Muroidea</taxon>
        <taxon>Cricetidae</taxon>
        <taxon>Neotominae</taxon>
        <taxon>Peromyscus</taxon>
    </lineage>
</organism>
<proteinExistence type="predicted"/>
<dbReference type="Proteomes" id="UP000694547">
    <property type="component" value="Chromosome 17"/>
</dbReference>
<dbReference type="InterPro" id="IPR001909">
    <property type="entry name" value="KRAB"/>
</dbReference>
<reference evidence="2" key="3">
    <citation type="submission" date="2025-09" db="UniProtKB">
        <authorList>
            <consortium name="Ensembl"/>
        </authorList>
    </citation>
    <scope>IDENTIFICATION</scope>
</reference>
<name>A0A8C8U4K2_PERMB</name>
<protein>
    <submittedName>
        <fullName evidence="2">Zinc finger protein 961</fullName>
    </submittedName>
</protein>
<dbReference type="PANTHER" id="PTHR23232:SF142">
    <property type="entry name" value="GASTRULA ZINC FINGER PROTEIN XLCGF57.1-LIKE-RELATED"/>
    <property type="match status" value="1"/>
</dbReference>
<evidence type="ECO:0000313" key="2">
    <source>
        <dbReference type="Ensembl" id="ENSPEMP00000025534.1"/>
    </source>
</evidence>
<sequence>ARTVRGGTRRSAAERERAMDPVTFEDVAVSFTEEEWALLDVFQKNLYRDVMRETYRNLTSIEYKW</sequence>
<dbReference type="CDD" id="cd07765">
    <property type="entry name" value="KRAB_A-box"/>
    <property type="match status" value="1"/>
</dbReference>
<dbReference type="Gene3D" id="6.10.140.140">
    <property type="match status" value="1"/>
</dbReference>
<dbReference type="InterPro" id="IPR036051">
    <property type="entry name" value="KRAB_dom_sf"/>
</dbReference>
<dbReference type="Ensembl" id="ENSPEMT00000029921.2">
    <property type="protein sequence ID" value="ENSPEMP00000025534.1"/>
    <property type="gene ID" value="ENSPEMG00000021925.2"/>
</dbReference>
<dbReference type="SMART" id="SM00349">
    <property type="entry name" value="KRAB"/>
    <property type="match status" value="1"/>
</dbReference>
<dbReference type="InterPro" id="IPR050169">
    <property type="entry name" value="Krueppel_C2H2_ZnF"/>
</dbReference>
<dbReference type="Pfam" id="PF01352">
    <property type="entry name" value="KRAB"/>
    <property type="match status" value="1"/>
</dbReference>
<feature type="domain" description="KRAB" evidence="1">
    <location>
        <begin position="22"/>
        <end position="65"/>
    </location>
</feature>
<dbReference type="SUPFAM" id="SSF109640">
    <property type="entry name" value="KRAB domain (Kruppel-associated box)"/>
    <property type="match status" value="1"/>
</dbReference>
<dbReference type="AlphaFoldDB" id="A0A8C8U4K2"/>
<dbReference type="GeneTree" id="ENSGT00950000182755"/>
<reference evidence="2" key="2">
    <citation type="submission" date="2025-08" db="UniProtKB">
        <authorList>
            <consortium name="Ensembl"/>
        </authorList>
    </citation>
    <scope>IDENTIFICATION</scope>
</reference>
<dbReference type="GO" id="GO:0006355">
    <property type="term" value="P:regulation of DNA-templated transcription"/>
    <property type="evidence" value="ECO:0007669"/>
    <property type="project" value="InterPro"/>
</dbReference>
<evidence type="ECO:0000259" key="1">
    <source>
        <dbReference type="PROSITE" id="PS50805"/>
    </source>
</evidence>